<keyword evidence="5 8" id="KW-0812">Transmembrane</keyword>
<dbReference type="InterPro" id="IPR035906">
    <property type="entry name" value="MetI-like_sf"/>
</dbReference>
<evidence type="ECO:0000256" key="4">
    <source>
        <dbReference type="ARBA" id="ARBA00022475"/>
    </source>
</evidence>
<reference evidence="10" key="1">
    <citation type="submission" date="2019-11" db="EMBL/GenBank/DDBJ databases">
        <authorList>
            <person name="Feng L."/>
        </authorList>
    </citation>
    <scope>NUCLEOTIDE SEQUENCE</scope>
    <source>
        <strain evidence="10">CTertiumLFYP3</strain>
    </source>
</reference>
<dbReference type="InterPro" id="IPR000515">
    <property type="entry name" value="MetI-like"/>
</dbReference>
<dbReference type="GO" id="GO:0048473">
    <property type="term" value="P:D-methionine transmembrane transport"/>
    <property type="evidence" value="ECO:0007669"/>
    <property type="project" value="TreeGrafter"/>
</dbReference>
<keyword evidence="4" id="KW-1003">Cell membrane</keyword>
<dbReference type="Pfam" id="PF00528">
    <property type="entry name" value="BPD_transp_1"/>
    <property type="match status" value="1"/>
</dbReference>
<proteinExistence type="inferred from homology"/>
<feature type="transmembrane region" description="Helical" evidence="8">
    <location>
        <begin position="151"/>
        <end position="177"/>
    </location>
</feature>
<evidence type="ECO:0000256" key="1">
    <source>
        <dbReference type="ARBA" id="ARBA00004651"/>
    </source>
</evidence>
<keyword evidence="7 8" id="KW-0472">Membrane</keyword>
<feature type="transmembrane region" description="Helical" evidence="8">
    <location>
        <begin position="12"/>
        <end position="40"/>
    </location>
</feature>
<dbReference type="Gene3D" id="1.10.3720.10">
    <property type="entry name" value="MetI-like"/>
    <property type="match status" value="1"/>
</dbReference>
<feature type="transmembrane region" description="Helical" evidence="8">
    <location>
        <begin position="55"/>
        <end position="78"/>
    </location>
</feature>
<keyword evidence="3 8" id="KW-0813">Transport</keyword>
<dbReference type="PROSITE" id="PS50928">
    <property type="entry name" value="ABC_TM1"/>
    <property type="match status" value="1"/>
</dbReference>
<dbReference type="InterPro" id="IPR051322">
    <property type="entry name" value="AA_ABC_Transporter_Permease"/>
</dbReference>
<gene>
    <name evidence="10" type="primary">metP_1</name>
    <name evidence="10" type="ORF">CTLFYP3_01239</name>
</gene>
<evidence type="ECO:0000256" key="3">
    <source>
        <dbReference type="ARBA" id="ARBA00022448"/>
    </source>
</evidence>
<evidence type="ECO:0000256" key="2">
    <source>
        <dbReference type="ARBA" id="ARBA00007069"/>
    </source>
</evidence>
<feature type="transmembrane region" description="Helical" evidence="8">
    <location>
        <begin position="90"/>
        <end position="108"/>
    </location>
</feature>
<accession>A0A6N3BK13</accession>
<dbReference type="AlphaFoldDB" id="A0A6N3BK13"/>
<dbReference type="CDD" id="cd06261">
    <property type="entry name" value="TM_PBP2"/>
    <property type="match status" value="1"/>
</dbReference>
<dbReference type="PANTHER" id="PTHR30450:SF1">
    <property type="entry name" value="D-METHIONINE TRANSPORT SYSTEM PERMEASE PROTEIN METI-RELATED"/>
    <property type="match status" value="1"/>
</dbReference>
<feature type="domain" description="ABC transmembrane type-1" evidence="9">
    <location>
        <begin position="13"/>
        <end position="207"/>
    </location>
</feature>
<sequence length="221" mass="23766">MSTSMSEILIKAIFETLYMVVLTGVFAFFFGFLSGILLVVTDEGGISPNKVFNRIFGGIINIVRSFPSMIFIVVLLPLSRLIVGTALGETAAVVPLVILTSCFIARVVESSLKEVDKGKIEASISMGATPIQIIFQVIIPESLPSLVRAITLSVITIIGATAIAGVVGAGGLGSIAIRYGYQRFQDEYIIATVIILIIIVQGVQILGDYIVKKIYRRRHSG</sequence>
<dbReference type="FunFam" id="1.10.3720.10:FF:000002">
    <property type="entry name" value="D-methionine ABC transporter permease MetI"/>
    <property type="match status" value="1"/>
</dbReference>
<keyword evidence="6 8" id="KW-1133">Transmembrane helix</keyword>
<dbReference type="PANTHER" id="PTHR30450">
    <property type="entry name" value="ABC TRANSPORTER PERMEASE"/>
    <property type="match status" value="1"/>
</dbReference>
<evidence type="ECO:0000313" key="10">
    <source>
        <dbReference type="EMBL" id="VYU00783.1"/>
    </source>
</evidence>
<feature type="transmembrane region" description="Helical" evidence="8">
    <location>
        <begin position="120"/>
        <end position="139"/>
    </location>
</feature>
<evidence type="ECO:0000256" key="5">
    <source>
        <dbReference type="ARBA" id="ARBA00022692"/>
    </source>
</evidence>
<organism evidence="10">
    <name type="scientific">Clostridium tertium</name>
    <dbReference type="NCBI Taxonomy" id="1559"/>
    <lineage>
        <taxon>Bacteria</taxon>
        <taxon>Bacillati</taxon>
        <taxon>Bacillota</taxon>
        <taxon>Clostridia</taxon>
        <taxon>Eubacteriales</taxon>
        <taxon>Clostridiaceae</taxon>
        <taxon>Clostridium</taxon>
    </lineage>
</organism>
<comment type="similarity">
    <text evidence="2">Belongs to the binding-protein-dependent transport system permease family. CysTW subfamily.</text>
</comment>
<evidence type="ECO:0000256" key="8">
    <source>
        <dbReference type="RuleBase" id="RU363032"/>
    </source>
</evidence>
<comment type="subcellular location">
    <subcellularLocation>
        <location evidence="1 8">Cell membrane</location>
        <topology evidence="1 8">Multi-pass membrane protein</topology>
    </subcellularLocation>
</comment>
<dbReference type="EMBL" id="CACRTO010000013">
    <property type="protein sequence ID" value="VYU00783.1"/>
    <property type="molecule type" value="Genomic_DNA"/>
</dbReference>
<dbReference type="RefSeq" id="WP_156625757.1">
    <property type="nucleotide sequence ID" value="NZ_CACRTO010000013.1"/>
</dbReference>
<evidence type="ECO:0000259" key="9">
    <source>
        <dbReference type="PROSITE" id="PS50928"/>
    </source>
</evidence>
<evidence type="ECO:0000256" key="6">
    <source>
        <dbReference type="ARBA" id="ARBA00022989"/>
    </source>
</evidence>
<feature type="transmembrane region" description="Helical" evidence="8">
    <location>
        <begin position="189"/>
        <end position="211"/>
    </location>
</feature>
<dbReference type="SUPFAM" id="SSF161098">
    <property type="entry name" value="MetI-like"/>
    <property type="match status" value="1"/>
</dbReference>
<name>A0A6N3BK13_9CLOT</name>
<evidence type="ECO:0000256" key="7">
    <source>
        <dbReference type="ARBA" id="ARBA00023136"/>
    </source>
</evidence>
<protein>
    <submittedName>
        <fullName evidence="10">Methionine import system permease protein MetP</fullName>
    </submittedName>
</protein>
<dbReference type="GO" id="GO:0005886">
    <property type="term" value="C:plasma membrane"/>
    <property type="evidence" value="ECO:0007669"/>
    <property type="project" value="UniProtKB-SubCell"/>
</dbReference>